<dbReference type="InterPro" id="IPR027417">
    <property type="entry name" value="P-loop_NTPase"/>
</dbReference>
<proteinExistence type="predicted"/>
<reference evidence="1" key="1">
    <citation type="submission" date="2020-10" db="EMBL/GenBank/DDBJ databases">
        <title>Phylogeny of dyella-like bacteria.</title>
        <authorList>
            <person name="Fu J."/>
        </authorList>
    </citation>
    <scope>NUCLEOTIDE SEQUENCE</scope>
    <source>
        <strain evidence="1">DHON07</strain>
    </source>
</reference>
<organism evidence="1 2">
    <name type="scientific">Dyella mobilis</name>
    <dbReference type="NCBI Taxonomy" id="1849582"/>
    <lineage>
        <taxon>Bacteria</taxon>
        <taxon>Pseudomonadati</taxon>
        <taxon>Pseudomonadota</taxon>
        <taxon>Gammaproteobacteria</taxon>
        <taxon>Lysobacterales</taxon>
        <taxon>Rhodanobacteraceae</taxon>
        <taxon>Dyella</taxon>
    </lineage>
</organism>
<accession>A0ABS2KAI1</accession>
<protein>
    <submittedName>
        <fullName evidence="1">AAA family ATPase</fullName>
    </submittedName>
</protein>
<dbReference type="PANTHER" id="PTHR37807:SF3">
    <property type="entry name" value="OS07G0160300 PROTEIN"/>
    <property type="match status" value="1"/>
</dbReference>
<dbReference type="EMBL" id="JADIKF010000030">
    <property type="protein sequence ID" value="MBM7128191.1"/>
    <property type="molecule type" value="Genomic_DNA"/>
</dbReference>
<dbReference type="Proteomes" id="UP001430193">
    <property type="component" value="Unassembled WGS sequence"/>
</dbReference>
<dbReference type="Gene3D" id="3.40.50.300">
    <property type="entry name" value="P-loop containing nucleotide triphosphate hydrolases"/>
    <property type="match status" value="1"/>
</dbReference>
<evidence type="ECO:0000313" key="2">
    <source>
        <dbReference type="Proteomes" id="UP001430193"/>
    </source>
</evidence>
<comment type="caution">
    <text evidence="1">The sequence shown here is derived from an EMBL/GenBank/DDBJ whole genome shotgun (WGS) entry which is preliminary data.</text>
</comment>
<evidence type="ECO:0000313" key="1">
    <source>
        <dbReference type="EMBL" id="MBM7128191.1"/>
    </source>
</evidence>
<keyword evidence="2" id="KW-1185">Reference proteome</keyword>
<dbReference type="Pfam" id="PF13671">
    <property type="entry name" value="AAA_33"/>
    <property type="match status" value="1"/>
</dbReference>
<name>A0ABS2KAI1_9GAMM</name>
<dbReference type="SUPFAM" id="SSF52540">
    <property type="entry name" value="P-loop containing nucleoside triphosphate hydrolases"/>
    <property type="match status" value="1"/>
</dbReference>
<gene>
    <name evidence="1" type="ORF">ISS99_01515</name>
</gene>
<sequence>MLIALAGLPGTGKTCVARDAACRFGALHLRIDSIEQALLRTGMTGESVGAKGYAVAYALAEDNLRLGRIVIADSVNPLAVTREAWRATAARAGVPVVEVEVVCSDRQEHRRRIESRVADIAGCVLPTWQDVLDRHYEAWEGERTVIDTAHLAVSACVDLLDRQLHAVAAACRRTQA</sequence>
<dbReference type="PANTHER" id="PTHR37807">
    <property type="entry name" value="OS07G0160300 PROTEIN"/>
    <property type="match status" value="1"/>
</dbReference>